<dbReference type="SMART" id="SM00261">
    <property type="entry name" value="FU"/>
    <property type="match status" value="5"/>
</dbReference>
<feature type="disulfide bond" evidence="2">
    <location>
        <begin position="195"/>
        <end position="204"/>
    </location>
</feature>
<evidence type="ECO:0000256" key="4">
    <source>
        <dbReference type="SAM" id="Phobius"/>
    </source>
</evidence>
<dbReference type="Gene3D" id="2.10.220.10">
    <property type="entry name" value="Hormone Receptor, Insulin-like Growth Factor Receptor 1, Chain A, domain 2"/>
    <property type="match status" value="2"/>
</dbReference>
<dbReference type="SMART" id="SM00180">
    <property type="entry name" value="EGF_Lam"/>
    <property type="match status" value="1"/>
</dbReference>
<protein>
    <recommendedName>
        <fullName evidence="5">EGF-like domain-containing protein</fullName>
    </recommendedName>
</protein>
<dbReference type="STRING" id="27349.A0A0L6UXW7"/>
<organism evidence="6 7">
    <name type="scientific">Puccinia sorghi</name>
    <dbReference type="NCBI Taxonomy" id="27349"/>
    <lineage>
        <taxon>Eukaryota</taxon>
        <taxon>Fungi</taxon>
        <taxon>Dikarya</taxon>
        <taxon>Basidiomycota</taxon>
        <taxon>Pucciniomycotina</taxon>
        <taxon>Pucciniomycetes</taxon>
        <taxon>Pucciniales</taxon>
        <taxon>Pucciniaceae</taxon>
        <taxon>Puccinia</taxon>
    </lineage>
</organism>
<evidence type="ECO:0000256" key="2">
    <source>
        <dbReference type="PROSITE-ProRule" id="PRU00076"/>
    </source>
</evidence>
<dbReference type="EMBL" id="LAVV01008335">
    <property type="protein sequence ID" value="KNZ53082.1"/>
    <property type="molecule type" value="Genomic_DNA"/>
</dbReference>
<sequence>MLGGVPIGKAIQIVTFAFLGELLKMRGVHGSLINSLCSPEVCINGTASQLFTGVVLDDSPVGTLLTPGSYSRFHDVSSRALANPGFSVDQQAGLVVAQLSPMIAYPRPVYQDQPQLIGEDFSKPNTPVASFLLAEGYHAAFGIGGTVKVLAHDSCPNMKQWSLKGLELMSVESSNCPGGCGSGGSCSSSTSACQCKTGYSGPRCDSCAKGFFGPDCQPCPNCEKSSGTCDDGTTGTGSCLPLDLSRTQKNLLSISQSNCNCLNGVCTGATSCLCSAGWTTSSNGTLCASCKDGFFLDAQGECAGELQILSIVLSPNDSTTCLPSPINLIGGAPTSCNDGFFNSHNSTCATCDPTCSSCFGPSASSCTRCISPKALLSTGHTDNNTLDASCVDVDLNTGVCSSPPGSLLFLMNQSKGICEPAPHLCSAATIPGFSLLHPESTSSAGAVCSACATGALLLPAKPDGAVGKCVGVCPQGTYNDLRGHCSQCPAGCLTCNITEDGAHPQCQTCANPSAFLFEGTCVDVCPSGTFAGVTANETPKIPKGVNSCLPCSASCGDCTQSPTTCRTCPKNRPALDPATQTCALACPKGKFADPNSGGRCSLCEATCASCSGAGSGDCLSCKAGDVLRVGKCLPSTCASNSTHIVNGWGICLEDLLAASSHQNSRGVPPWLIVLVAMLLSATLGCLCLLIWRLWQQKKRQQKTRRFGNGLASADIKLHQLDERKISENHRSSWSIHDSYYRRDERASSVIDPSLLSRTPTTPSEFKIKRKVVPTDGMDDWERETISMYSNSELPARGNHFSSPPEPRPNNPGFIEPQNVATIASNQSAPRGPLASKATREGC</sequence>
<keyword evidence="4" id="KW-0812">Transmembrane</keyword>
<dbReference type="CDD" id="cd00064">
    <property type="entry name" value="FU"/>
    <property type="match status" value="2"/>
</dbReference>
<dbReference type="InterPro" id="IPR053215">
    <property type="entry name" value="TKL_Ser/Thr_kinase"/>
</dbReference>
<keyword evidence="2" id="KW-1015">Disulfide bond</keyword>
<accession>A0A0L6UXW7</accession>
<dbReference type="OrthoDB" id="18487at2759"/>
<dbReference type="PANTHER" id="PTHR45756:SF1">
    <property type="entry name" value="PROTEIN KINASE DOMAIN CONTAINING PROTEIN"/>
    <property type="match status" value="1"/>
</dbReference>
<dbReference type="InterPro" id="IPR002049">
    <property type="entry name" value="LE_dom"/>
</dbReference>
<evidence type="ECO:0000313" key="6">
    <source>
        <dbReference type="EMBL" id="KNZ53082.1"/>
    </source>
</evidence>
<dbReference type="InterPro" id="IPR006212">
    <property type="entry name" value="Furin_repeat"/>
</dbReference>
<feature type="compositionally biased region" description="Polar residues" evidence="3">
    <location>
        <begin position="818"/>
        <end position="828"/>
    </location>
</feature>
<dbReference type="Gene3D" id="2.170.300.10">
    <property type="entry name" value="Tie2 ligand-binding domain superfamily"/>
    <property type="match status" value="1"/>
</dbReference>
<proteinExistence type="predicted"/>
<dbReference type="InterPro" id="IPR000742">
    <property type="entry name" value="EGF"/>
</dbReference>
<feature type="transmembrane region" description="Helical" evidence="4">
    <location>
        <begin position="670"/>
        <end position="694"/>
    </location>
</feature>
<evidence type="ECO:0000256" key="1">
    <source>
        <dbReference type="ARBA" id="ARBA00022536"/>
    </source>
</evidence>
<dbReference type="Proteomes" id="UP000037035">
    <property type="component" value="Unassembled WGS sequence"/>
</dbReference>
<feature type="disulfide bond" evidence="2">
    <location>
        <begin position="176"/>
        <end position="186"/>
    </location>
</feature>
<name>A0A0L6UXW7_9BASI</name>
<dbReference type="VEuPathDB" id="FungiDB:VP01_334g3"/>
<dbReference type="SUPFAM" id="SSF57184">
    <property type="entry name" value="Growth factor receptor domain"/>
    <property type="match status" value="3"/>
</dbReference>
<evidence type="ECO:0000259" key="5">
    <source>
        <dbReference type="PROSITE" id="PS50026"/>
    </source>
</evidence>
<dbReference type="InterPro" id="IPR009030">
    <property type="entry name" value="Growth_fac_rcpt_cys_sf"/>
</dbReference>
<feature type="domain" description="EGF-like" evidence="5">
    <location>
        <begin position="172"/>
        <end position="205"/>
    </location>
</feature>
<dbReference type="AlphaFoldDB" id="A0A0L6UXW7"/>
<evidence type="ECO:0000313" key="7">
    <source>
        <dbReference type="Proteomes" id="UP000037035"/>
    </source>
</evidence>
<comment type="caution">
    <text evidence="2">Lacks conserved residue(s) required for the propagation of feature annotation.</text>
</comment>
<keyword evidence="1 2" id="KW-0245">EGF-like domain</keyword>
<keyword evidence="7" id="KW-1185">Reference proteome</keyword>
<feature type="region of interest" description="Disordered" evidence="3">
    <location>
        <begin position="789"/>
        <end position="842"/>
    </location>
</feature>
<reference evidence="6 7" key="1">
    <citation type="submission" date="2015-08" db="EMBL/GenBank/DDBJ databases">
        <title>Next Generation Sequencing and Analysis of the Genome of Puccinia sorghi L Schw, the Causal Agent of Maize Common Rust.</title>
        <authorList>
            <person name="Rochi L."/>
            <person name="Burguener G."/>
            <person name="Darino M."/>
            <person name="Turjanski A."/>
            <person name="Kreff E."/>
            <person name="Dieguez M.J."/>
            <person name="Sacco F."/>
        </authorList>
    </citation>
    <scope>NUCLEOTIDE SEQUENCE [LARGE SCALE GENOMIC DNA]</scope>
    <source>
        <strain evidence="6 7">RO10H11247</strain>
    </source>
</reference>
<dbReference type="PROSITE" id="PS01248">
    <property type="entry name" value="EGF_LAM_1"/>
    <property type="match status" value="1"/>
</dbReference>
<evidence type="ECO:0000256" key="3">
    <source>
        <dbReference type="SAM" id="MobiDB-lite"/>
    </source>
</evidence>
<comment type="caution">
    <text evidence="6">The sequence shown here is derived from an EMBL/GenBank/DDBJ whole genome shotgun (WGS) entry which is preliminary data.</text>
</comment>
<dbReference type="PANTHER" id="PTHR45756">
    <property type="entry name" value="PALMITOYLTRANSFERASE"/>
    <property type="match status" value="1"/>
</dbReference>
<keyword evidence="4" id="KW-1133">Transmembrane helix</keyword>
<keyword evidence="4" id="KW-0472">Membrane</keyword>
<dbReference type="PROSITE" id="PS50026">
    <property type="entry name" value="EGF_3"/>
    <property type="match status" value="1"/>
</dbReference>
<gene>
    <name evidence="6" type="ORF">VP01_334g3</name>
</gene>
<dbReference type="PROSITE" id="PS00022">
    <property type="entry name" value="EGF_1"/>
    <property type="match status" value="1"/>
</dbReference>
<dbReference type="CDD" id="cd00055">
    <property type="entry name" value="EGF_Lam"/>
    <property type="match status" value="1"/>
</dbReference>